<evidence type="ECO:0000256" key="10">
    <source>
        <dbReference type="SAM" id="Phobius"/>
    </source>
</evidence>
<organism evidence="12 13">
    <name type="scientific">Lacticaseibacillus zeae</name>
    <name type="common">Lactobacillus zeae</name>
    <dbReference type="NCBI Taxonomy" id="57037"/>
    <lineage>
        <taxon>Bacteria</taxon>
        <taxon>Bacillati</taxon>
        <taxon>Bacillota</taxon>
        <taxon>Bacilli</taxon>
        <taxon>Lactobacillales</taxon>
        <taxon>Lactobacillaceae</taxon>
        <taxon>Lacticaseibacillus</taxon>
    </lineage>
</organism>
<sequence length="666" mass="72412">MKHVLRKIVVTMLGITVLACLAGQQSVKAATDSEKPTIRIDKVNNLSPNFIMGADTSTLISEENSGVKYSDFDGQQKDLLTILNNNGVNYVRVRVWNDPYNAKGQGYGAGNADLNNAIKIGQRATKLGMKVLIDFHYSDFWVDPSRQIPPKSWKGYSVDQKAQAIYDFTSSSLKKLRDAGVDVGMVQVGNETTTSGICGVTGQDEYKLFAKGTQAVRDFDRNILIALHFTNPDKTDTMLGYAKGLADNKIDYDVFATSYYPYWHGSLDNLTYVLKTIANTYNKKVMVAETSYPYTLDDTDGETNVIKTTDDIKPAGYPATPQGQAHALRDVINAVANVGPKALGVFYWEPAWTTVGSANRTANLPIWEKYGSGWASSAVIGYDPTVSSTTYGGSQWDNQALFDAKGRALQSLHTFKAVYTGVNEQLPDPMLPSDEPAVDSLLKNPSFEDTDLSAYQLSGPIKLTQDTPKTGTNALNFYSDDNFSASVSQTITLEAGTYEFSPSIQGGDTDSTSDLEIYADIDGQTQSSKVPTLTGWKKWVEPKLTFKLTKQTKVKLGLNIKSNAKSWGSTDDWILTKTANGDTTDSGNGSQSSESESSSSQNESESSQSSEESHPSQVSESTEASSADQKKKSLPKTGEEIALGTGIIGIVVCISSLIFYVKHRVG</sequence>
<comment type="similarity">
    <text evidence="1 8">Belongs to the glycosyl hydrolase 53 family.</text>
</comment>
<evidence type="ECO:0000256" key="5">
    <source>
        <dbReference type="ARBA" id="ARBA00022801"/>
    </source>
</evidence>
<dbReference type="Gene3D" id="3.20.20.80">
    <property type="entry name" value="Glycosidases"/>
    <property type="match status" value="1"/>
</dbReference>
<evidence type="ECO:0000256" key="4">
    <source>
        <dbReference type="ARBA" id="ARBA00022729"/>
    </source>
</evidence>
<evidence type="ECO:0000259" key="11">
    <source>
        <dbReference type="Pfam" id="PF00746"/>
    </source>
</evidence>
<dbReference type="PANTHER" id="PTHR34983">
    <property type="entry name" value="ARABINOGALACTAN ENDO-BETA-1,4-GALACTANASE A"/>
    <property type="match status" value="1"/>
</dbReference>
<evidence type="ECO:0000313" key="12">
    <source>
        <dbReference type="EMBL" id="TLF42565.1"/>
    </source>
</evidence>
<keyword evidence="10" id="KW-0812">Transmembrane</keyword>
<keyword evidence="10" id="KW-0472">Membrane</keyword>
<feature type="chain" id="PRO_5039751424" description="Arabinogalactan endo-beta-1,4-galactanase" evidence="8">
    <location>
        <begin position="23"/>
        <end position="666"/>
    </location>
</feature>
<dbReference type="AlphaFoldDB" id="A0A5R8LYU6"/>
<protein>
    <recommendedName>
        <fullName evidence="8">Arabinogalactan endo-beta-1,4-galactanase</fullName>
        <ecNumber evidence="8">3.2.1.89</ecNumber>
    </recommendedName>
</protein>
<evidence type="ECO:0000256" key="3">
    <source>
        <dbReference type="ARBA" id="ARBA00022525"/>
    </source>
</evidence>
<dbReference type="Proteomes" id="UP000307781">
    <property type="component" value="Unassembled WGS sequence"/>
</dbReference>
<keyword evidence="5 8" id="KW-0378">Hydrolase</keyword>
<feature type="domain" description="Gram-positive cocci surface proteins LPxTG" evidence="11">
    <location>
        <begin position="628"/>
        <end position="664"/>
    </location>
</feature>
<keyword evidence="3" id="KW-0964">Secreted</keyword>
<dbReference type="EC" id="3.2.1.89" evidence="8"/>
<proteinExistence type="inferred from homology"/>
<dbReference type="InterPro" id="IPR019931">
    <property type="entry name" value="LPXTG_anchor"/>
</dbReference>
<evidence type="ECO:0000256" key="1">
    <source>
        <dbReference type="ARBA" id="ARBA00010687"/>
    </source>
</evidence>
<feature type="compositionally biased region" description="Polar residues" evidence="9">
    <location>
        <begin position="578"/>
        <end position="589"/>
    </location>
</feature>
<dbReference type="Pfam" id="PF07745">
    <property type="entry name" value="Glyco_hydro_53"/>
    <property type="match status" value="1"/>
</dbReference>
<evidence type="ECO:0000256" key="2">
    <source>
        <dbReference type="ARBA" id="ARBA00022512"/>
    </source>
</evidence>
<dbReference type="Pfam" id="PF00746">
    <property type="entry name" value="Gram_pos_anchor"/>
    <property type="match status" value="1"/>
</dbReference>
<accession>A0A5R8LYU6</accession>
<evidence type="ECO:0000256" key="9">
    <source>
        <dbReference type="SAM" id="MobiDB-lite"/>
    </source>
</evidence>
<reference evidence="12 13" key="1">
    <citation type="submission" date="2019-05" db="EMBL/GenBank/DDBJ databases">
        <title>Genome-based reclassification of Lactobacillus casei as Lactobacillus casei subsp. casei. subsp.nov., description of Lactobacillus casei subsp. zeae subsp. nov., and emended description of Lactobacillus casei.</title>
        <authorList>
            <person name="Huang C.-H."/>
        </authorList>
    </citation>
    <scope>NUCLEOTIDE SEQUENCE [LARGE SCALE GENOMIC DNA]</scope>
    <source>
        <strain evidence="12 13">CRBIP24.58</strain>
    </source>
</reference>
<dbReference type="Gene3D" id="2.60.120.260">
    <property type="entry name" value="Galactose-binding domain-like"/>
    <property type="match status" value="1"/>
</dbReference>
<keyword evidence="7 8" id="KW-0326">Glycosidase</keyword>
<evidence type="ECO:0000256" key="6">
    <source>
        <dbReference type="ARBA" id="ARBA00023088"/>
    </source>
</evidence>
<dbReference type="GO" id="GO:0031218">
    <property type="term" value="F:arabinogalactan endo-1,4-beta-galactosidase activity"/>
    <property type="evidence" value="ECO:0007669"/>
    <property type="project" value="UniProtKB-EC"/>
</dbReference>
<dbReference type="PROSITE" id="PS51257">
    <property type="entry name" value="PROKAR_LIPOPROTEIN"/>
    <property type="match status" value="1"/>
</dbReference>
<dbReference type="PANTHER" id="PTHR34983:SF2">
    <property type="entry name" value="ENDO-BETA-1,4-GALACTANASE"/>
    <property type="match status" value="1"/>
</dbReference>
<evidence type="ECO:0000256" key="8">
    <source>
        <dbReference type="RuleBase" id="RU361192"/>
    </source>
</evidence>
<feature type="transmembrane region" description="Helical" evidence="10">
    <location>
        <begin position="641"/>
        <end position="661"/>
    </location>
</feature>
<dbReference type="GO" id="GO:0015926">
    <property type="term" value="F:glucosidase activity"/>
    <property type="evidence" value="ECO:0007669"/>
    <property type="project" value="InterPro"/>
</dbReference>
<evidence type="ECO:0000256" key="7">
    <source>
        <dbReference type="ARBA" id="ARBA00023295"/>
    </source>
</evidence>
<feature type="signal peptide" evidence="8">
    <location>
        <begin position="1"/>
        <end position="22"/>
    </location>
</feature>
<feature type="region of interest" description="Disordered" evidence="9">
    <location>
        <begin position="578"/>
        <end position="636"/>
    </location>
</feature>
<keyword evidence="10" id="KW-1133">Transmembrane helix</keyword>
<comment type="catalytic activity">
    <reaction evidence="8">
        <text>The enzyme specifically hydrolyzes (1-&gt;4)-beta-D-galactosidic linkages in type I arabinogalactans.</text>
        <dbReference type="EC" id="3.2.1.89"/>
    </reaction>
</comment>
<keyword evidence="6" id="KW-0572">Peptidoglycan-anchor</keyword>
<dbReference type="InterPro" id="IPR017853">
    <property type="entry name" value="GH"/>
</dbReference>
<dbReference type="GO" id="GO:0045490">
    <property type="term" value="P:pectin catabolic process"/>
    <property type="evidence" value="ECO:0007669"/>
    <property type="project" value="TreeGrafter"/>
</dbReference>
<dbReference type="EMBL" id="VBWN01000003">
    <property type="protein sequence ID" value="TLF42565.1"/>
    <property type="molecule type" value="Genomic_DNA"/>
</dbReference>
<evidence type="ECO:0000313" key="13">
    <source>
        <dbReference type="Proteomes" id="UP000307781"/>
    </source>
</evidence>
<comment type="caution">
    <text evidence="12">The sequence shown here is derived from an EMBL/GenBank/DDBJ whole genome shotgun (WGS) entry which is preliminary data.</text>
</comment>
<keyword evidence="4 8" id="KW-0732">Signal</keyword>
<dbReference type="SUPFAM" id="SSF51445">
    <property type="entry name" value="(Trans)glycosidases"/>
    <property type="match status" value="1"/>
</dbReference>
<dbReference type="InterPro" id="IPR011683">
    <property type="entry name" value="Glyco_hydro_53"/>
</dbReference>
<name>A0A5R8LYU6_LACZE</name>
<keyword evidence="2" id="KW-0134">Cell wall</keyword>
<gene>
    <name evidence="12" type="ORF">FEI14_05845</name>
</gene>
<feature type="compositionally biased region" description="Low complexity" evidence="9">
    <location>
        <begin position="590"/>
        <end position="621"/>
    </location>
</feature>